<evidence type="ECO:0000313" key="2">
    <source>
        <dbReference type="EMBL" id="KAK3248013.1"/>
    </source>
</evidence>
<feature type="compositionally biased region" description="Polar residues" evidence="1">
    <location>
        <begin position="155"/>
        <end position="167"/>
    </location>
</feature>
<accession>A0AAE0C5B3</accession>
<comment type="caution">
    <text evidence="2">The sequence shown here is derived from an EMBL/GenBank/DDBJ whole genome shotgun (WGS) entry which is preliminary data.</text>
</comment>
<dbReference type="AlphaFoldDB" id="A0AAE0C5B3"/>
<keyword evidence="3" id="KW-1185">Reference proteome</keyword>
<organism evidence="2 3">
    <name type="scientific">Cymbomonas tetramitiformis</name>
    <dbReference type="NCBI Taxonomy" id="36881"/>
    <lineage>
        <taxon>Eukaryota</taxon>
        <taxon>Viridiplantae</taxon>
        <taxon>Chlorophyta</taxon>
        <taxon>Pyramimonadophyceae</taxon>
        <taxon>Pyramimonadales</taxon>
        <taxon>Pyramimonadaceae</taxon>
        <taxon>Cymbomonas</taxon>
    </lineage>
</organism>
<proteinExistence type="predicted"/>
<evidence type="ECO:0000313" key="3">
    <source>
        <dbReference type="Proteomes" id="UP001190700"/>
    </source>
</evidence>
<name>A0AAE0C5B3_9CHLO</name>
<evidence type="ECO:0000256" key="1">
    <source>
        <dbReference type="SAM" id="MobiDB-lite"/>
    </source>
</evidence>
<sequence length="421" mass="46539">MKVTEETMARLQDENFVLKMRVDEVTFKAAEEKLRAEQQITELRNALQHSKTAASRPSRSSRPSRAKQYQSSKTHSPPTKVTSLNMSNLIDYRSSIETSSAAHSAKESFRLQGGVLTSNKWHQSPVKEYLDPAQFPSARKAVEQGDASSAVALHTETSQASTGSIRASFSGPIGRPPIGSEPSDSVSECSDIKTPQAMVEKFNRSAAEYSKVHDNTVQLLREFELARQQERATSPGHSGRATHLANTPVGSARLEARLEMDGVGRAANDMAHVLGNTDTGTWHRSGRWGAPSPIAAAPGWHPNLRETAQRQKQEAQRQQEIQNLALRRPSSSSPHCGPRENSFQSYAEFTRVVSPKSPKRRPPGYRHKVEAEPFASPVFPTRVTLIPNPENFDSTSQDYNLQRRSTNGRVPPAVNALLDWT</sequence>
<feature type="compositionally biased region" description="Polar residues" evidence="1">
    <location>
        <begin position="67"/>
        <end position="84"/>
    </location>
</feature>
<feature type="region of interest" description="Disordered" evidence="1">
    <location>
        <begin position="155"/>
        <end position="189"/>
    </location>
</feature>
<reference evidence="2 3" key="1">
    <citation type="journal article" date="2015" name="Genome Biol. Evol.">
        <title>Comparative Genomics of a Bacterivorous Green Alga Reveals Evolutionary Causalities and Consequences of Phago-Mixotrophic Mode of Nutrition.</title>
        <authorList>
            <person name="Burns J.A."/>
            <person name="Paasch A."/>
            <person name="Narechania A."/>
            <person name="Kim E."/>
        </authorList>
    </citation>
    <scope>NUCLEOTIDE SEQUENCE [LARGE SCALE GENOMIC DNA]</scope>
    <source>
        <strain evidence="2 3">PLY_AMNH</strain>
    </source>
</reference>
<dbReference type="EMBL" id="LGRX02028485">
    <property type="protein sequence ID" value="KAK3248013.1"/>
    <property type="molecule type" value="Genomic_DNA"/>
</dbReference>
<gene>
    <name evidence="2" type="ORF">CYMTET_42507</name>
</gene>
<feature type="region of interest" description="Disordered" evidence="1">
    <location>
        <begin position="45"/>
        <end position="84"/>
    </location>
</feature>
<dbReference type="Proteomes" id="UP001190700">
    <property type="component" value="Unassembled WGS sequence"/>
</dbReference>
<feature type="compositionally biased region" description="Low complexity" evidence="1">
    <location>
        <begin position="53"/>
        <end position="63"/>
    </location>
</feature>
<protein>
    <submittedName>
        <fullName evidence="2">Uncharacterized protein</fullName>
    </submittedName>
</protein>